<evidence type="ECO:0000313" key="1">
    <source>
        <dbReference type="EMBL" id="RSL54590.1"/>
    </source>
</evidence>
<dbReference type="InterPro" id="IPR053143">
    <property type="entry name" value="Arylsulfate_ST"/>
</dbReference>
<proteinExistence type="predicted"/>
<dbReference type="OrthoDB" id="5377172at2759"/>
<sequence>MVIVSGSPWARRLIFVAISLNLLMWLFVMHSQVALRRDDLVQPLPQTADEAVIAAAEAADGPTATVTGSKTFPTFHSWSNFQVVTPKNQKTYPYRRFKSSPHSPPHISWSTNGKKQSKGYVFITPQSKGNEKGLKQEASFIMKTNAEMIYAHEEAIASEGLGVQRFEDQQYMTIWRGAHRNGYGFGQVVLLDHQYKETVINLEESMSSIFGQKFPGNLDFHEAELTSRGTILVTAYNTTTADLRLIGGPMDGYVADSMFFEIDIETKEILFSWSSLEHFRIEDSMLPRVTTMGNGGQRNPYDFFHLNSIQLVGHDSFLISSRHFWSVYLISRSDGRVLWELKGNSRGGNFGALPAHGRFRWQNHVRAHNATSTGMMISMFDNHNSEEDNGKTPSRGLLLKLKLPPDPSEKPTVLRVVQSDRARFSTAYGNYQLDLSNGGQFVSYGDGGVVQEFGPGDGADLRWEGHFGQDDSVQSYRAFKQTWHGTPAQWDPALVVEKPNDVVMGYVSWNGATDIEAYNVYTVEPGVAMRPLGKAVTWGFETGFDLPVALNKTTCLMVAAVRGGQEIRQSNVGCIEGTKFKSTFKVVEDKKTSRAGGMLQKILGGLV</sequence>
<dbReference type="EMBL" id="NKCI01000109">
    <property type="protein sequence ID" value="RSL54590.1"/>
    <property type="molecule type" value="Genomic_DNA"/>
</dbReference>
<organism evidence="1 2">
    <name type="scientific">Fusarium duplospermum</name>
    <dbReference type="NCBI Taxonomy" id="1325734"/>
    <lineage>
        <taxon>Eukaryota</taxon>
        <taxon>Fungi</taxon>
        <taxon>Dikarya</taxon>
        <taxon>Ascomycota</taxon>
        <taxon>Pezizomycotina</taxon>
        <taxon>Sordariomycetes</taxon>
        <taxon>Hypocreomycetidae</taxon>
        <taxon>Hypocreales</taxon>
        <taxon>Nectriaceae</taxon>
        <taxon>Fusarium</taxon>
        <taxon>Fusarium solani species complex</taxon>
    </lineage>
</organism>
<dbReference type="AlphaFoldDB" id="A0A428PNJ9"/>
<comment type="caution">
    <text evidence="1">The sequence shown here is derived from an EMBL/GenBank/DDBJ whole genome shotgun (WGS) entry which is preliminary data.</text>
</comment>
<accession>A0A428PNJ9</accession>
<name>A0A428PNJ9_9HYPO</name>
<dbReference type="Proteomes" id="UP000288168">
    <property type="component" value="Unassembled WGS sequence"/>
</dbReference>
<evidence type="ECO:0008006" key="3">
    <source>
        <dbReference type="Google" id="ProtNLM"/>
    </source>
</evidence>
<dbReference type="PANTHER" id="PTHR35340:SF6">
    <property type="entry name" value="ASST-DOMAIN-CONTAINING PROTEIN"/>
    <property type="match status" value="1"/>
</dbReference>
<reference evidence="1 2" key="1">
    <citation type="submission" date="2017-06" db="EMBL/GenBank/DDBJ databases">
        <title>Comparative genomic analysis of Ambrosia Fusariam Clade fungi.</title>
        <authorList>
            <person name="Stajich J.E."/>
            <person name="Carrillo J."/>
            <person name="Kijimoto T."/>
            <person name="Eskalen A."/>
            <person name="O'Donnell K."/>
            <person name="Kasson M."/>
        </authorList>
    </citation>
    <scope>NUCLEOTIDE SEQUENCE [LARGE SCALE GENOMIC DNA]</scope>
    <source>
        <strain evidence="1 2">NRRL62584</strain>
    </source>
</reference>
<dbReference type="Pfam" id="PF14269">
    <property type="entry name" value="Arylsulfotran_2"/>
    <property type="match status" value="1"/>
</dbReference>
<gene>
    <name evidence="1" type="ORF">CEP54_009763</name>
</gene>
<evidence type="ECO:0000313" key="2">
    <source>
        <dbReference type="Proteomes" id="UP000288168"/>
    </source>
</evidence>
<keyword evidence="2" id="KW-1185">Reference proteome</keyword>
<dbReference type="STRING" id="1325734.A0A428PNJ9"/>
<dbReference type="InterPro" id="IPR039535">
    <property type="entry name" value="ASST-like"/>
</dbReference>
<dbReference type="PANTHER" id="PTHR35340">
    <property type="entry name" value="PQQ ENZYME REPEAT PROTEIN-RELATED"/>
    <property type="match status" value="1"/>
</dbReference>
<protein>
    <recommendedName>
        <fullName evidence="3">ASST-domain-containing protein</fullName>
    </recommendedName>
</protein>